<keyword evidence="4" id="KW-1185">Reference proteome</keyword>
<name>A0A0T6B6W6_9SCAR</name>
<feature type="compositionally biased region" description="Gly residues" evidence="1">
    <location>
        <begin position="97"/>
        <end position="117"/>
    </location>
</feature>
<accession>A0A0T6B6W6</accession>
<evidence type="ECO:0000313" key="3">
    <source>
        <dbReference type="EMBL" id="KRT83059.1"/>
    </source>
</evidence>
<proteinExistence type="predicted"/>
<dbReference type="AlphaFoldDB" id="A0A0T6B6W6"/>
<dbReference type="Proteomes" id="UP000051574">
    <property type="component" value="Unassembled WGS sequence"/>
</dbReference>
<feature type="chain" id="PRO_5006668421" evidence="2">
    <location>
        <begin position="17"/>
        <end position="125"/>
    </location>
</feature>
<feature type="region of interest" description="Disordered" evidence="1">
    <location>
        <begin position="23"/>
        <end position="125"/>
    </location>
</feature>
<keyword evidence="2" id="KW-0732">Signal</keyword>
<feature type="signal peptide" evidence="2">
    <location>
        <begin position="1"/>
        <end position="16"/>
    </location>
</feature>
<comment type="caution">
    <text evidence="3">The sequence shown here is derived from an EMBL/GenBank/DDBJ whole genome shotgun (WGS) entry which is preliminary data.</text>
</comment>
<evidence type="ECO:0000313" key="4">
    <source>
        <dbReference type="Proteomes" id="UP000051574"/>
    </source>
</evidence>
<dbReference type="OrthoDB" id="8123082at2759"/>
<protein>
    <submittedName>
        <fullName evidence="3">Uncharacterized protein</fullName>
    </submittedName>
</protein>
<evidence type="ECO:0000256" key="1">
    <source>
        <dbReference type="SAM" id="MobiDB-lite"/>
    </source>
</evidence>
<sequence>MYRLLILTLFLTKTYAGTITHDIDEGESSSSLEVHHGGKHDYGYALGDSDSTRNGIFGHEGSYGEDDQSGYDENQGGGEGYGHQDYGSQGGNDNEDGFGGQFQGNYGGYDDGEGGGSESDDHKNY</sequence>
<feature type="compositionally biased region" description="Basic and acidic residues" evidence="1">
    <location>
        <begin position="33"/>
        <end position="42"/>
    </location>
</feature>
<organism evidence="3 4">
    <name type="scientific">Oryctes borbonicus</name>
    <dbReference type="NCBI Taxonomy" id="1629725"/>
    <lineage>
        <taxon>Eukaryota</taxon>
        <taxon>Metazoa</taxon>
        <taxon>Ecdysozoa</taxon>
        <taxon>Arthropoda</taxon>
        <taxon>Hexapoda</taxon>
        <taxon>Insecta</taxon>
        <taxon>Pterygota</taxon>
        <taxon>Neoptera</taxon>
        <taxon>Endopterygota</taxon>
        <taxon>Coleoptera</taxon>
        <taxon>Polyphaga</taxon>
        <taxon>Scarabaeiformia</taxon>
        <taxon>Scarabaeidae</taxon>
        <taxon>Dynastinae</taxon>
        <taxon>Oryctes</taxon>
    </lineage>
</organism>
<dbReference type="EMBL" id="LJIG01009448">
    <property type="protein sequence ID" value="KRT83059.1"/>
    <property type="molecule type" value="Genomic_DNA"/>
</dbReference>
<gene>
    <name evidence="3" type="ORF">AMK59_4064</name>
</gene>
<reference evidence="3 4" key="1">
    <citation type="submission" date="2015-09" db="EMBL/GenBank/DDBJ databases">
        <title>Draft genome of the scarab beetle Oryctes borbonicus.</title>
        <authorList>
            <person name="Meyer J.M."/>
            <person name="Markov G.V."/>
            <person name="Baskaran P."/>
            <person name="Herrmann M."/>
            <person name="Sommer R.J."/>
            <person name="Roedelsperger C."/>
        </authorList>
    </citation>
    <scope>NUCLEOTIDE SEQUENCE [LARGE SCALE GENOMIC DNA]</scope>
    <source>
        <strain evidence="3">OB123</strain>
        <tissue evidence="3">Whole animal</tissue>
    </source>
</reference>
<evidence type="ECO:0000256" key="2">
    <source>
        <dbReference type="SAM" id="SignalP"/>
    </source>
</evidence>